<sequence>MTGWHKSIRALFAAVMTTMLAVLMHVGAGGDFSALGTGFVFVLVLWAAMILAGRRLGYLALAAILGLGQLLMHASMGWFGPMSSMMRGTAGGPASASPDPTMSAAEHELMTPATGSLDLGQAAPMGHSMGHANGAGPGMIIAHIVAVIVTAIILKRGEDLLFSILQLALGPVVIALRALASAQLSLAGARLRVVRHVRELPHMVPAAVIGPNYRRGPPALV</sequence>
<organism evidence="2 3">
    <name type="scientific">Brevibacterium casei</name>
    <dbReference type="NCBI Taxonomy" id="33889"/>
    <lineage>
        <taxon>Bacteria</taxon>
        <taxon>Bacillati</taxon>
        <taxon>Actinomycetota</taxon>
        <taxon>Actinomycetes</taxon>
        <taxon>Micrococcales</taxon>
        <taxon>Brevibacteriaceae</taxon>
        <taxon>Brevibacterium</taxon>
    </lineage>
</organism>
<gene>
    <name evidence="2" type="ORF">I6H47_02570</name>
</gene>
<dbReference type="EMBL" id="CP065989">
    <property type="protein sequence ID" value="QQB14883.1"/>
    <property type="molecule type" value="Genomic_DNA"/>
</dbReference>
<evidence type="ECO:0000313" key="3">
    <source>
        <dbReference type="Proteomes" id="UP000595374"/>
    </source>
</evidence>
<keyword evidence="1" id="KW-0812">Transmembrane</keyword>
<feature type="transmembrane region" description="Helical" evidence="1">
    <location>
        <begin position="134"/>
        <end position="154"/>
    </location>
</feature>
<keyword evidence="1" id="KW-0472">Membrane</keyword>
<reference evidence="2 3" key="1">
    <citation type="submission" date="2020-12" db="EMBL/GenBank/DDBJ databases">
        <title>FDA dAtabase for Regulatory Grade micrObial Sequences (FDA-ARGOS): Supporting development and validation of Infectious Disease Dx tests.</title>
        <authorList>
            <person name="Sproer C."/>
            <person name="Gronow S."/>
            <person name="Severitt S."/>
            <person name="Schroder I."/>
            <person name="Tallon L."/>
            <person name="Sadzewicz L."/>
            <person name="Zhao X."/>
            <person name="Boylan J."/>
            <person name="Ott S."/>
            <person name="Bowen H."/>
            <person name="Vavikolanu K."/>
            <person name="Mehta A."/>
            <person name="Aluvathingal J."/>
            <person name="Nadendla S."/>
            <person name="Lowell S."/>
            <person name="Myers T."/>
            <person name="Yan Y."/>
            <person name="Sichtig H."/>
        </authorList>
    </citation>
    <scope>NUCLEOTIDE SEQUENCE [LARGE SCALE GENOMIC DNA]</scope>
    <source>
        <strain evidence="2 3">FDAARGOS_990</strain>
    </source>
</reference>
<feature type="transmembrane region" description="Helical" evidence="1">
    <location>
        <begin position="161"/>
        <end position="180"/>
    </location>
</feature>
<feature type="transmembrane region" description="Helical" evidence="1">
    <location>
        <begin position="32"/>
        <end position="51"/>
    </location>
</feature>
<feature type="transmembrane region" description="Helical" evidence="1">
    <location>
        <begin position="7"/>
        <end position="26"/>
    </location>
</feature>
<name>A0A7T4A074_9MICO</name>
<accession>A0A7T4A074</accession>
<dbReference type="RefSeq" id="WP_198499928.1">
    <property type="nucleotide sequence ID" value="NZ_CP065989.1"/>
</dbReference>
<protein>
    <submittedName>
        <fullName evidence="2">Uncharacterized protein</fullName>
    </submittedName>
</protein>
<evidence type="ECO:0000313" key="2">
    <source>
        <dbReference type="EMBL" id="QQB14883.1"/>
    </source>
</evidence>
<proteinExistence type="predicted"/>
<dbReference type="Proteomes" id="UP000595374">
    <property type="component" value="Chromosome"/>
</dbReference>
<feature type="transmembrane region" description="Helical" evidence="1">
    <location>
        <begin position="58"/>
        <end position="79"/>
    </location>
</feature>
<dbReference type="AlphaFoldDB" id="A0A7T4A074"/>
<evidence type="ECO:0000256" key="1">
    <source>
        <dbReference type="SAM" id="Phobius"/>
    </source>
</evidence>
<keyword evidence="1" id="KW-1133">Transmembrane helix</keyword>